<gene>
    <name evidence="8" type="ORF">TOA249_LOCUS19270</name>
</gene>
<feature type="domain" description="Amino acid transporter transmembrane" evidence="7">
    <location>
        <begin position="115"/>
        <end position="474"/>
    </location>
</feature>
<dbReference type="AlphaFoldDB" id="A0A821KK99"/>
<feature type="transmembrane region" description="Helical" evidence="6">
    <location>
        <begin position="75"/>
        <end position="93"/>
    </location>
</feature>
<feature type="transmembrane region" description="Helical" evidence="6">
    <location>
        <begin position="252"/>
        <end position="275"/>
    </location>
</feature>
<proteinExistence type="predicted"/>
<evidence type="ECO:0000256" key="5">
    <source>
        <dbReference type="ARBA" id="ARBA00023136"/>
    </source>
</evidence>
<evidence type="ECO:0000313" key="9">
    <source>
        <dbReference type="Proteomes" id="UP000663838"/>
    </source>
</evidence>
<sequence length="532" mass="59303">MHVHTVPSEWDLTSDEIKLIQKRAQLRVVTKAEFLKRYRNPFYASVPGHFVDPQNVRLYAYQQNSYRYLYSSPRILLTPALFLLAGGLLQYFAQKNRFQDPIIPVEKSQILHGGLTVFTAAIFITGEMAGTGLLALPKAMDQAGWYGLISTFVLCVLSGYSGIKLGDCWTMLREMNPVYSEEGSRSPFQVIATEGAGRVGNQTGVVFLLLAAQNLQSLFDSIHAHLPVCVWIIIVACLLLGPCWLGTPKDSWPIAIGAMVCTAIACVFITISTLIHYRTIKHNDPSPITFKSFSFSMGTMFFAWGGSAMFPTIQVDMRQPHRFHLAVIIAYSILLVFYLPVSVIGYLVYGSHVQDNILKNLPRNFLRYSVEILITGHLAMAFTIVLNPIFQGFEELTRVPKHFCWQRAILRSGIVLFLAFMAESIPHFGAILAFIGSSTVSILGFILPVICFVMIKVQSTQLVHEKFVDTIFRVVPKLDIILLALALFVGLYGALASSYSSFSDLVNPKSYVKPCWLNSTAAEEPPMNASLF</sequence>
<accession>A0A821KK99</accession>
<evidence type="ECO:0000313" key="8">
    <source>
        <dbReference type="EMBL" id="CAF4736022.1"/>
    </source>
</evidence>
<reference evidence="8" key="1">
    <citation type="submission" date="2021-02" db="EMBL/GenBank/DDBJ databases">
        <authorList>
            <person name="Nowell W R."/>
        </authorList>
    </citation>
    <scope>NUCLEOTIDE SEQUENCE</scope>
</reference>
<keyword evidence="3 6" id="KW-0812">Transmembrane</keyword>
<dbReference type="GO" id="GO:0016020">
    <property type="term" value="C:membrane"/>
    <property type="evidence" value="ECO:0007669"/>
    <property type="project" value="UniProtKB-SubCell"/>
</dbReference>
<feature type="transmembrane region" description="Helical" evidence="6">
    <location>
        <begin position="113"/>
        <end position="136"/>
    </location>
</feature>
<dbReference type="Gene3D" id="1.20.1740.10">
    <property type="entry name" value="Amino acid/polyamine transporter I"/>
    <property type="match status" value="1"/>
</dbReference>
<keyword evidence="2" id="KW-0813">Transport</keyword>
<feature type="transmembrane region" description="Helical" evidence="6">
    <location>
        <begin position="143"/>
        <end position="163"/>
    </location>
</feature>
<dbReference type="EMBL" id="CAJOBS010001495">
    <property type="protein sequence ID" value="CAF4736022.1"/>
    <property type="molecule type" value="Genomic_DNA"/>
</dbReference>
<evidence type="ECO:0000256" key="4">
    <source>
        <dbReference type="ARBA" id="ARBA00022989"/>
    </source>
</evidence>
<comment type="caution">
    <text evidence="8">The sequence shown here is derived from an EMBL/GenBank/DDBJ whole genome shotgun (WGS) entry which is preliminary data.</text>
</comment>
<dbReference type="PANTHER" id="PTHR48017">
    <property type="entry name" value="OS05G0424000 PROTEIN-RELATED"/>
    <property type="match status" value="1"/>
</dbReference>
<evidence type="ECO:0000256" key="6">
    <source>
        <dbReference type="SAM" id="Phobius"/>
    </source>
</evidence>
<dbReference type="FunFam" id="1.20.1740.10:FF:000052">
    <property type="entry name" value="Lysine histidine transporter-like 3"/>
    <property type="match status" value="1"/>
</dbReference>
<evidence type="ECO:0000256" key="2">
    <source>
        <dbReference type="ARBA" id="ARBA00022448"/>
    </source>
</evidence>
<keyword evidence="4 6" id="KW-1133">Transmembrane helix</keyword>
<evidence type="ECO:0000259" key="7">
    <source>
        <dbReference type="Pfam" id="PF01490"/>
    </source>
</evidence>
<organism evidence="8 9">
    <name type="scientific">Rotaria socialis</name>
    <dbReference type="NCBI Taxonomy" id="392032"/>
    <lineage>
        <taxon>Eukaryota</taxon>
        <taxon>Metazoa</taxon>
        <taxon>Spiralia</taxon>
        <taxon>Gnathifera</taxon>
        <taxon>Rotifera</taxon>
        <taxon>Eurotatoria</taxon>
        <taxon>Bdelloidea</taxon>
        <taxon>Philodinida</taxon>
        <taxon>Philodinidae</taxon>
        <taxon>Rotaria</taxon>
    </lineage>
</organism>
<protein>
    <recommendedName>
        <fullName evidence="7">Amino acid transporter transmembrane domain-containing protein</fullName>
    </recommendedName>
</protein>
<keyword evidence="5 6" id="KW-0472">Membrane</keyword>
<feature type="transmembrane region" description="Helical" evidence="6">
    <location>
        <begin position="478"/>
        <end position="499"/>
    </location>
</feature>
<evidence type="ECO:0000256" key="1">
    <source>
        <dbReference type="ARBA" id="ARBA00004370"/>
    </source>
</evidence>
<evidence type="ECO:0000256" key="3">
    <source>
        <dbReference type="ARBA" id="ARBA00022692"/>
    </source>
</evidence>
<dbReference type="Pfam" id="PF01490">
    <property type="entry name" value="Aa_trans"/>
    <property type="match status" value="1"/>
</dbReference>
<feature type="transmembrane region" description="Helical" evidence="6">
    <location>
        <begin position="325"/>
        <end position="348"/>
    </location>
</feature>
<name>A0A821KK99_9BILA</name>
<feature type="transmembrane region" description="Helical" evidence="6">
    <location>
        <begin position="224"/>
        <end position="245"/>
    </location>
</feature>
<dbReference type="InterPro" id="IPR013057">
    <property type="entry name" value="AA_transpt_TM"/>
</dbReference>
<feature type="transmembrane region" description="Helical" evidence="6">
    <location>
        <begin position="368"/>
        <end position="387"/>
    </location>
</feature>
<feature type="transmembrane region" description="Helical" evidence="6">
    <location>
        <begin position="431"/>
        <end position="457"/>
    </location>
</feature>
<comment type="subcellular location">
    <subcellularLocation>
        <location evidence="1">Membrane</location>
    </subcellularLocation>
</comment>
<feature type="transmembrane region" description="Helical" evidence="6">
    <location>
        <begin position="295"/>
        <end position="313"/>
    </location>
</feature>
<dbReference type="Proteomes" id="UP000663838">
    <property type="component" value="Unassembled WGS sequence"/>
</dbReference>